<dbReference type="Proteomes" id="UP000183585">
    <property type="component" value="Unassembled WGS sequence"/>
</dbReference>
<accession>A0A1C4V606</accession>
<evidence type="ECO:0000313" key="2">
    <source>
        <dbReference type="Proteomes" id="UP000183585"/>
    </source>
</evidence>
<protein>
    <submittedName>
        <fullName evidence="1">YaaC-like Protein</fullName>
    </submittedName>
</protein>
<dbReference type="RefSeq" id="WP_218107289.1">
    <property type="nucleotide sequence ID" value="NZ_FMCT01000002.1"/>
</dbReference>
<reference evidence="2" key="1">
    <citation type="submission" date="2016-06" db="EMBL/GenBank/DDBJ databases">
        <authorList>
            <person name="Varghese N."/>
            <person name="Submissions Spin"/>
        </authorList>
    </citation>
    <scope>NUCLEOTIDE SEQUENCE [LARGE SCALE GENOMIC DNA]</scope>
    <source>
        <strain evidence="2">DSM 43168</strain>
    </source>
</reference>
<dbReference type="InterPro" id="IPR026988">
    <property type="entry name" value="YaaC-like"/>
</dbReference>
<organism evidence="1 2">
    <name type="scientific">Micromonospora carbonacea</name>
    <dbReference type="NCBI Taxonomy" id="47853"/>
    <lineage>
        <taxon>Bacteria</taxon>
        <taxon>Bacillati</taxon>
        <taxon>Actinomycetota</taxon>
        <taxon>Actinomycetes</taxon>
        <taxon>Micromonosporales</taxon>
        <taxon>Micromonosporaceae</taxon>
        <taxon>Micromonospora</taxon>
    </lineage>
</organism>
<dbReference type="AlphaFoldDB" id="A0A1C4V606"/>
<evidence type="ECO:0000313" key="1">
    <source>
        <dbReference type="EMBL" id="SCE79366.1"/>
    </source>
</evidence>
<proteinExistence type="predicted"/>
<sequence length="321" mass="35489">MTADRMLLRHGLRRRRTSLKSKTLLSSSSSRRGAFSAAMQQFEELMTASAAVGPASRPITLYYAMAQAGLAVAAAHKPDPWSFSRHGLKLHNPRSSLADIGVGPEGVGAFQFVAQATNSPELHRLVRFGALWSSLPDLGEVSPLSFAAPEALTVLPERSSPTAEARVILICPNPGPEKFMSTLAEALHKYPGISGFRVIPGSYREIQKSRWSVDLQWDRPLNFDEVAPPYRYNGEHYLRPSLDGQGGKPPSPFMTWWAILYTFSMLSRYFPREWATALDVDKSPDAYLLEYALDLALDVVPHLTMEALDGEPALFTKPLAF</sequence>
<name>A0A1C4V606_9ACTN</name>
<dbReference type="Pfam" id="PF14175">
    <property type="entry name" value="YaaC"/>
    <property type="match status" value="1"/>
</dbReference>
<gene>
    <name evidence="1" type="ORF">GA0070563_10258</name>
</gene>
<dbReference type="EMBL" id="FMCT01000002">
    <property type="protein sequence ID" value="SCE79366.1"/>
    <property type="molecule type" value="Genomic_DNA"/>
</dbReference>
<keyword evidence="2" id="KW-1185">Reference proteome</keyword>